<accession>A0AAQ4EKG8</accession>
<reference evidence="3 4" key="1">
    <citation type="journal article" date="2023" name="Arcadia Sci">
        <title>De novo assembly of a long-read Amblyomma americanum tick genome.</title>
        <authorList>
            <person name="Chou S."/>
            <person name="Poskanzer K.E."/>
            <person name="Rollins M."/>
            <person name="Thuy-Boun P.S."/>
        </authorList>
    </citation>
    <scope>NUCLEOTIDE SEQUENCE [LARGE SCALE GENOMIC DNA]</scope>
    <source>
        <strain evidence="3">F_SG_1</strain>
        <tissue evidence="3">Salivary glands</tissue>
    </source>
</reference>
<protein>
    <recommendedName>
        <fullName evidence="2">SET domain-containing protein</fullName>
    </recommendedName>
</protein>
<organism evidence="3 4">
    <name type="scientific">Amblyomma americanum</name>
    <name type="common">Lone star tick</name>
    <dbReference type="NCBI Taxonomy" id="6943"/>
    <lineage>
        <taxon>Eukaryota</taxon>
        <taxon>Metazoa</taxon>
        <taxon>Ecdysozoa</taxon>
        <taxon>Arthropoda</taxon>
        <taxon>Chelicerata</taxon>
        <taxon>Arachnida</taxon>
        <taxon>Acari</taxon>
        <taxon>Parasitiformes</taxon>
        <taxon>Ixodida</taxon>
        <taxon>Ixodoidea</taxon>
        <taxon>Ixodidae</taxon>
        <taxon>Amblyomminae</taxon>
        <taxon>Amblyomma</taxon>
    </lineage>
</organism>
<name>A0AAQ4EKG8_AMBAM</name>
<dbReference type="InterPro" id="IPR001214">
    <property type="entry name" value="SET_dom"/>
</dbReference>
<feature type="domain" description="SET" evidence="2">
    <location>
        <begin position="131"/>
        <end position="195"/>
    </location>
</feature>
<evidence type="ECO:0000256" key="1">
    <source>
        <dbReference type="SAM" id="MobiDB-lite"/>
    </source>
</evidence>
<dbReference type="AlphaFoldDB" id="A0AAQ4EKG8"/>
<evidence type="ECO:0000313" key="4">
    <source>
        <dbReference type="Proteomes" id="UP001321473"/>
    </source>
</evidence>
<dbReference type="Pfam" id="PF21549">
    <property type="entry name" value="PRDM2_PR"/>
    <property type="match status" value="1"/>
</dbReference>
<dbReference type="GO" id="GO:0008276">
    <property type="term" value="F:protein methyltransferase activity"/>
    <property type="evidence" value="ECO:0007669"/>
    <property type="project" value="UniProtKB-ARBA"/>
</dbReference>
<dbReference type="EMBL" id="JARKHS020014552">
    <property type="protein sequence ID" value="KAK8775098.1"/>
    <property type="molecule type" value="Genomic_DNA"/>
</dbReference>
<evidence type="ECO:0000313" key="3">
    <source>
        <dbReference type="EMBL" id="KAK8775098.1"/>
    </source>
</evidence>
<feature type="compositionally biased region" description="Basic and acidic residues" evidence="1">
    <location>
        <begin position="96"/>
        <end position="110"/>
    </location>
</feature>
<dbReference type="GO" id="GO:0008170">
    <property type="term" value="F:N-methyltransferase activity"/>
    <property type="evidence" value="ECO:0007669"/>
    <property type="project" value="UniProtKB-ARBA"/>
</dbReference>
<dbReference type="Gene3D" id="2.170.270.10">
    <property type="entry name" value="SET domain"/>
    <property type="match status" value="1"/>
</dbReference>
<dbReference type="InterPro" id="IPR046341">
    <property type="entry name" value="SET_dom_sf"/>
</dbReference>
<evidence type="ECO:0000259" key="2">
    <source>
        <dbReference type="Pfam" id="PF21549"/>
    </source>
</evidence>
<dbReference type="Proteomes" id="UP001321473">
    <property type="component" value="Unassembled WGS sequence"/>
</dbReference>
<comment type="caution">
    <text evidence="3">The sequence shown here is derived from an EMBL/GenBank/DDBJ whole genome shotgun (WGS) entry which is preliminary data.</text>
</comment>
<feature type="non-terminal residue" evidence="3">
    <location>
        <position position="1"/>
    </location>
</feature>
<proteinExistence type="predicted"/>
<feature type="region of interest" description="Disordered" evidence="1">
    <location>
        <begin position="96"/>
        <end position="121"/>
    </location>
</feature>
<feature type="compositionally biased region" description="Low complexity" evidence="1">
    <location>
        <begin position="26"/>
        <end position="40"/>
    </location>
</feature>
<feature type="region of interest" description="Disordered" evidence="1">
    <location>
        <begin position="24"/>
        <end position="54"/>
    </location>
</feature>
<dbReference type="GO" id="GO:0008757">
    <property type="term" value="F:S-adenosylmethionine-dependent methyltransferase activity"/>
    <property type="evidence" value="ECO:0007669"/>
    <property type="project" value="UniProtKB-ARBA"/>
</dbReference>
<keyword evidence="4" id="KW-1185">Reference proteome</keyword>
<gene>
    <name evidence="3" type="ORF">V5799_010369</name>
</gene>
<sequence length="220" mass="25228">PLVSSDWVVEELKPFQLPGAVARNQSSRVPAIPSSASPVPHVRPENGRPHPVVEPASRDVWRVEEDMPTEEYYRLKPAYFSKETWRKLPDDIKKRYGKDDKDGSITERKGASTGEEEPTDVEPIEVRRCAEFFVVDGRQQEHNHWMNNVNYSPSKRRQNLVALLFNGDIYYRTLRNVGPGEELLVGYSTSFTESLLANPRGRGALKEREQKLILHCLNSW</sequence>